<dbReference type="SUPFAM" id="SSF52540">
    <property type="entry name" value="P-loop containing nucleoside triphosphate hydrolases"/>
    <property type="match status" value="1"/>
</dbReference>
<keyword evidence="9" id="KW-0963">Cytoplasm</keyword>
<comment type="caution">
    <text evidence="12">The sequence shown here is derived from an EMBL/GenBank/DDBJ whole genome shotgun (WGS) entry which is preliminary data.</text>
</comment>
<dbReference type="Gene3D" id="1.10.260.30">
    <property type="entry name" value="Signal recognition particle, SRP54 subunit, M-domain"/>
    <property type="match status" value="1"/>
</dbReference>
<dbReference type="SMART" id="SM00963">
    <property type="entry name" value="SRP54_N"/>
    <property type="match status" value="1"/>
</dbReference>
<dbReference type="PANTHER" id="PTHR11564">
    <property type="entry name" value="SIGNAL RECOGNITION PARTICLE 54K PROTEIN SRP54"/>
    <property type="match status" value="1"/>
</dbReference>
<feature type="domain" description="SRP54-type proteins GTP-binding" evidence="11">
    <location>
        <begin position="268"/>
        <end position="281"/>
    </location>
</feature>
<dbReference type="GO" id="GO:0003924">
    <property type="term" value="F:GTPase activity"/>
    <property type="evidence" value="ECO:0007669"/>
    <property type="project" value="UniProtKB-UniRule"/>
</dbReference>
<keyword evidence="3 9" id="KW-0378">Hydrolase</keyword>
<dbReference type="InterPro" id="IPR004125">
    <property type="entry name" value="Signal_recog_particle_SRP54_M"/>
</dbReference>
<evidence type="ECO:0000256" key="6">
    <source>
        <dbReference type="ARBA" id="ARBA00023135"/>
    </source>
</evidence>
<evidence type="ECO:0000256" key="10">
    <source>
        <dbReference type="SAM" id="Coils"/>
    </source>
</evidence>
<dbReference type="InterPro" id="IPR003593">
    <property type="entry name" value="AAA+_ATPase"/>
</dbReference>
<evidence type="ECO:0000313" key="12">
    <source>
        <dbReference type="EMBL" id="HIW85989.1"/>
    </source>
</evidence>
<sequence length="466" mass="51560">MAFEGLSERLENSFKKLRAKGKLTESDVKDAMREVRLALLEADVNYKVAKDFTNSVTERAIGEDVMESLTPGQMVIKIVNEELTELMGGSESRLAQANHPPTVIMMCGLQGSGKTTHSAKLALKLKKEGHRPLLVACDIYRPAAIKQLQVVGSQVDVPVFEMGTENPVKIAEEAVKHAKDHGYDYVFLDTAGRLHIDEQLMQELQNIRSTVHPHEILLVIDAMTGQDAVNVAKSFNDTLGIDGVVLTKLDGDTRGGAALSVRAVTGKPIKFVGTGEKLGDLETFHPSRMASRILGMGDVLSFIERAEQSLDQKKAAELEKKLAKNKFDLNDLLDQFDQISRMGSLKDTIKMIPGIGSKIKDDDIDERAFDRSRAIIYSMTKEERAHPDIINPSRKRRIAAGCGMKVEDVNKLLSQFKQMKKMMSQFGGKSGPRVSKKMQRLLRQNPDMAQKMMGMTGSGKNNPFGF</sequence>
<feature type="binding site" evidence="9">
    <location>
        <begin position="108"/>
        <end position="115"/>
    </location>
    <ligand>
        <name>GTP</name>
        <dbReference type="ChEBI" id="CHEBI:37565"/>
    </ligand>
</feature>
<dbReference type="GO" id="GO:0048500">
    <property type="term" value="C:signal recognition particle"/>
    <property type="evidence" value="ECO:0007669"/>
    <property type="project" value="UniProtKB-UniRule"/>
</dbReference>
<dbReference type="Gene3D" id="3.40.50.300">
    <property type="entry name" value="P-loop containing nucleotide triphosphate hydrolases"/>
    <property type="match status" value="1"/>
</dbReference>
<evidence type="ECO:0000256" key="5">
    <source>
        <dbReference type="ARBA" id="ARBA00023134"/>
    </source>
</evidence>
<dbReference type="SMART" id="SM00382">
    <property type="entry name" value="AAA"/>
    <property type="match status" value="1"/>
</dbReference>
<proteinExistence type="inferred from homology"/>
<reference evidence="12" key="1">
    <citation type="journal article" date="2021" name="PeerJ">
        <title>Extensive microbial diversity within the chicken gut microbiome revealed by metagenomics and culture.</title>
        <authorList>
            <person name="Gilroy R."/>
            <person name="Ravi A."/>
            <person name="Getino M."/>
            <person name="Pursley I."/>
            <person name="Horton D.L."/>
            <person name="Alikhan N.F."/>
            <person name="Baker D."/>
            <person name="Gharbi K."/>
            <person name="Hall N."/>
            <person name="Watson M."/>
            <person name="Adriaenssens E.M."/>
            <person name="Foster-Nyarko E."/>
            <person name="Jarju S."/>
            <person name="Secka A."/>
            <person name="Antonio M."/>
            <person name="Oren A."/>
            <person name="Chaudhuri R.R."/>
            <person name="La Ragione R."/>
            <person name="Hildebrand F."/>
            <person name="Pallen M.J."/>
        </authorList>
    </citation>
    <scope>NUCLEOTIDE SEQUENCE</scope>
    <source>
        <strain evidence="12">421</strain>
    </source>
</reference>
<dbReference type="InterPro" id="IPR036891">
    <property type="entry name" value="Signal_recog_part_SRP54_M_sf"/>
</dbReference>
<keyword evidence="6 9" id="KW-0733">Signal recognition particle</keyword>
<dbReference type="NCBIfam" id="TIGR00959">
    <property type="entry name" value="ffh"/>
    <property type="match status" value="1"/>
</dbReference>
<dbReference type="InterPro" id="IPR027417">
    <property type="entry name" value="P-loop_NTPase"/>
</dbReference>
<dbReference type="EMBL" id="DXGE01000024">
    <property type="protein sequence ID" value="HIW85989.1"/>
    <property type="molecule type" value="Genomic_DNA"/>
</dbReference>
<dbReference type="InterPro" id="IPR000897">
    <property type="entry name" value="SRP54_GTPase_dom"/>
</dbReference>
<dbReference type="HAMAP" id="MF_00306">
    <property type="entry name" value="SRP54"/>
    <property type="match status" value="1"/>
</dbReference>
<dbReference type="Pfam" id="PF02978">
    <property type="entry name" value="SRP_SPB"/>
    <property type="match status" value="1"/>
</dbReference>
<dbReference type="GO" id="GO:0008312">
    <property type="term" value="F:7S RNA binding"/>
    <property type="evidence" value="ECO:0007669"/>
    <property type="project" value="InterPro"/>
</dbReference>
<evidence type="ECO:0000256" key="9">
    <source>
        <dbReference type="HAMAP-Rule" id="MF_00306"/>
    </source>
</evidence>
<reference evidence="12" key="2">
    <citation type="submission" date="2021-04" db="EMBL/GenBank/DDBJ databases">
        <authorList>
            <person name="Gilroy R."/>
        </authorList>
    </citation>
    <scope>NUCLEOTIDE SEQUENCE</scope>
    <source>
        <strain evidence="12">421</strain>
    </source>
</reference>
<organism evidence="12 13">
    <name type="scientific">Candidatus Eubacterium faecipullorum</name>
    <dbReference type="NCBI Taxonomy" id="2838571"/>
    <lineage>
        <taxon>Bacteria</taxon>
        <taxon>Bacillati</taxon>
        <taxon>Bacillota</taxon>
        <taxon>Clostridia</taxon>
        <taxon>Eubacteriales</taxon>
        <taxon>Eubacteriaceae</taxon>
        <taxon>Eubacterium</taxon>
    </lineage>
</organism>
<dbReference type="GO" id="GO:0006614">
    <property type="term" value="P:SRP-dependent cotranslational protein targeting to membrane"/>
    <property type="evidence" value="ECO:0007669"/>
    <property type="project" value="InterPro"/>
</dbReference>
<dbReference type="GO" id="GO:0005525">
    <property type="term" value="F:GTP binding"/>
    <property type="evidence" value="ECO:0007669"/>
    <property type="project" value="UniProtKB-UniRule"/>
</dbReference>
<comment type="similarity">
    <text evidence="1 9">Belongs to the GTP-binding SRP family. SRP54 subfamily.</text>
</comment>
<dbReference type="Pfam" id="PF02881">
    <property type="entry name" value="SRP54_N"/>
    <property type="match status" value="1"/>
</dbReference>
<evidence type="ECO:0000259" key="11">
    <source>
        <dbReference type="PROSITE" id="PS00300"/>
    </source>
</evidence>
<comment type="catalytic activity">
    <reaction evidence="8 9">
        <text>GTP + H2O = GDP + phosphate + H(+)</text>
        <dbReference type="Rhea" id="RHEA:19669"/>
        <dbReference type="ChEBI" id="CHEBI:15377"/>
        <dbReference type="ChEBI" id="CHEBI:15378"/>
        <dbReference type="ChEBI" id="CHEBI:37565"/>
        <dbReference type="ChEBI" id="CHEBI:43474"/>
        <dbReference type="ChEBI" id="CHEBI:58189"/>
        <dbReference type="EC" id="3.6.5.4"/>
    </reaction>
</comment>
<dbReference type="SUPFAM" id="SSF47446">
    <property type="entry name" value="Signal peptide-binding domain"/>
    <property type="match status" value="1"/>
</dbReference>
<gene>
    <name evidence="9 12" type="primary">ffh</name>
    <name evidence="12" type="ORF">IAA48_05780</name>
</gene>
<comment type="domain">
    <text evidence="9">Composed of three domains: the N-terminal N domain, which is responsible for interactions with the ribosome, the central G domain, which binds GTP, and the C-terminal M domain, which binds the RNA and the signal sequence of the RNC.</text>
</comment>
<dbReference type="Gene3D" id="1.20.120.140">
    <property type="entry name" value="Signal recognition particle SRP54, nucleotide-binding domain"/>
    <property type="match status" value="1"/>
</dbReference>
<dbReference type="PANTHER" id="PTHR11564:SF5">
    <property type="entry name" value="SIGNAL RECOGNITION PARTICLE SUBUNIT SRP54"/>
    <property type="match status" value="1"/>
</dbReference>
<dbReference type="InterPro" id="IPR042101">
    <property type="entry name" value="SRP54_N_sf"/>
</dbReference>
<protein>
    <recommendedName>
        <fullName evidence="9">Signal recognition particle protein</fullName>
        <ecNumber evidence="9">3.6.5.4</ecNumber>
    </recommendedName>
    <alternativeName>
        <fullName evidence="9">Fifty-four homolog</fullName>
    </alternativeName>
</protein>
<dbReference type="Proteomes" id="UP000824205">
    <property type="component" value="Unassembled WGS sequence"/>
</dbReference>
<comment type="subcellular location">
    <subcellularLocation>
        <location evidence="9">Cytoplasm</location>
    </subcellularLocation>
    <text evidence="9">The SRP-RNC complex is targeted to the cytoplasmic membrane.</text>
</comment>
<accession>A0A9D1RE30</accession>
<dbReference type="InterPro" id="IPR013822">
    <property type="entry name" value="Signal_recog_particl_SRP54_hlx"/>
</dbReference>
<keyword evidence="10" id="KW-0175">Coiled coil</keyword>
<evidence type="ECO:0000256" key="4">
    <source>
        <dbReference type="ARBA" id="ARBA00022884"/>
    </source>
</evidence>
<comment type="function">
    <text evidence="9">Involved in targeting and insertion of nascent membrane proteins into the cytoplasmic membrane. Binds to the hydrophobic signal sequence of the ribosome-nascent chain (RNC) as it emerges from the ribosomes. The SRP-RNC complex is then targeted to the cytoplasmic membrane where it interacts with the SRP receptor FtsY.</text>
</comment>
<dbReference type="InterPro" id="IPR004780">
    <property type="entry name" value="SRP"/>
</dbReference>
<evidence type="ECO:0000256" key="8">
    <source>
        <dbReference type="ARBA" id="ARBA00048027"/>
    </source>
</evidence>
<keyword evidence="5 9" id="KW-0342">GTP-binding</keyword>
<feature type="binding site" evidence="9">
    <location>
        <begin position="247"/>
        <end position="250"/>
    </location>
    <ligand>
        <name>GTP</name>
        <dbReference type="ChEBI" id="CHEBI:37565"/>
    </ligand>
</feature>
<evidence type="ECO:0000256" key="7">
    <source>
        <dbReference type="ARBA" id="ARBA00023274"/>
    </source>
</evidence>
<name>A0A9D1RE30_9FIRM</name>
<dbReference type="CDD" id="cd18539">
    <property type="entry name" value="SRP_G"/>
    <property type="match status" value="1"/>
</dbReference>
<feature type="binding site" evidence="9">
    <location>
        <begin position="189"/>
        <end position="193"/>
    </location>
    <ligand>
        <name>GTP</name>
        <dbReference type="ChEBI" id="CHEBI:37565"/>
    </ligand>
</feature>
<dbReference type="EC" id="3.6.5.4" evidence="9"/>
<dbReference type="PROSITE" id="PS00300">
    <property type="entry name" value="SRP54"/>
    <property type="match status" value="1"/>
</dbReference>
<dbReference type="SMART" id="SM00962">
    <property type="entry name" value="SRP54"/>
    <property type="match status" value="1"/>
</dbReference>
<evidence type="ECO:0000256" key="3">
    <source>
        <dbReference type="ARBA" id="ARBA00022801"/>
    </source>
</evidence>
<evidence type="ECO:0000256" key="1">
    <source>
        <dbReference type="ARBA" id="ARBA00005450"/>
    </source>
</evidence>
<keyword evidence="2 9" id="KW-0547">Nucleotide-binding</keyword>
<keyword evidence="7 9" id="KW-0687">Ribonucleoprotein</keyword>
<dbReference type="FunFam" id="3.40.50.300:FF:000022">
    <property type="entry name" value="Signal recognition particle 54 kDa subunit"/>
    <property type="match status" value="1"/>
</dbReference>
<dbReference type="AlphaFoldDB" id="A0A9D1RE30"/>
<dbReference type="InterPro" id="IPR022941">
    <property type="entry name" value="SRP54"/>
</dbReference>
<feature type="coiled-coil region" evidence="10">
    <location>
        <begin position="306"/>
        <end position="335"/>
    </location>
</feature>
<evidence type="ECO:0000313" key="13">
    <source>
        <dbReference type="Proteomes" id="UP000824205"/>
    </source>
</evidence>
<dbReference type="Pfam" id="PF00448">
    <property type="entry name" value="SRP54"/>
    <property type="match status" value="1"/>
</dbReference>
<comment type="subunit">
    <text evidence="9">Part of the signal recognition particle protein translocation system, which is composed of SRP and FtsY.</text>
</comment>
<evidence type="ECO:0000256" key="2">
    <source>
        <dbReference type="ARBA" id="ARBA00022741"/>
    </source>
</evidence>
<keyword evidence="4 9" id="KW-0694">RNA-binding</keyword>